<dbReference type="AlphaFoldDB" id="X0UVF9"/>
<evidence type="ECO:0000313" key="1">
    <source>
        <dbReference type="EMBL" id="GAG09720.1"/>
    </source>
</evidence>
<sequence>MKDLFDPIVAEERLNPTFRKVSKWPGSEPGRLMA</sequence>
<name>X0UVF9_9ZZZZ</name>
<organism evidence="1">
    <name type="scientific">marine sediment metagenome</name>
    <dbReference type="NCBI Taxonomy" id="412755"/>
    <lineage>
        <taxon>unclassified sequences</taxon>
        <taxon>metagenomes</taxon>
        <taxon>ecological metagenomes</taxon>
    </lineage>
</organism>
<gene>
    <name evidence="1" type="ORF">S01H1_37086</name>
</gene>
<protein>
    <submittedName>
        <fullName evidence="1">Uncharacterized protein</fullName>
    </submittedName>
</protein>
<reference evidence="1" key="1">
    <citation type="journal article" date="2014" name="Front. Microbiol.">
        <title>High frequency of phylogenetically diverse reductive dehalogenase-homologous genes in deep subseafloor sedimentary metagenomes.</title>
        <authorList>
            <person name="Kawai M."/>
            <person name="Futagami T."/>
            <person name="Toyoda A."/>
            <person name="Takaki Y."/>
            <person name="Nishi S."/>
            <person name="Hori S."/>
            <person name="Arai W."/>
            <person name="Tsubouchi T."/>
            <person name="Morono Y."/>
            <person name="Uchiyama I."/>
            <person name="Ito T."/>
            <person name="Fujiyama A."/>
            <person name="Inagaki F."/>
            <person name="Takami H."/>
        </authorList>
    </citation>
    <scope>NUCLEOTIDE SEQUENCE</scope>
    <source>
        <strain evidence="1">Expedition CK06-06</strain>
    </source>
</reference>
<dbReference type="EMBL" id="BARS01023279">
    <property type="protein sequence ID" value="GAG09720.1"/>
    <property type="molecule type" value="Genomic_DNA"/>
</dbReference>
<feature type="non-terminal residue" evidence="1">
    <location>
        <position position="34"/>
    </location>
</feature>
<proteinExistence type="predicted"/>
<comment type="caution">
    <text evidence="1">The sequence shown here is derived from an EMBL/GenBank/DDBJ whole genome shotgun (WGS) entry which is preliminary data.</text>
</comment>
<accession>X0UVF9</accession>